<dbReference type="AlphaFoldDB" id="A0A4Y2F9H2"/>
<dbReference type="Proteomes" id="UP000499080">
    <property type="component" value="Unassembled WGS sequence"/>
</dbReference>
<feature type="chain" id="PRO_5021446708" evidence="1">
    <location>
        <begin position="26"/>
        <end position="192"/>
    </location>
</feature>
<proteinExistence type="predicted"/>
<protein>
    <submittedName>
        <fullName evidence="2">Uncharacterized protein</fullName>
    </submittedName>
</protein>
<evidence type="ECO:0000313" key="2">
    <source>
        <dbReference type="EMBL" id="GBM37647.1"/>
    </source>
</evidence>
<name>A0A4Y2F9H2_ARAVE</name>
<dbReference type="EMBL" id="BGPR01000846">
    <property type="protein sequence ID" value="GBM37647.1"/>
    <property type="molecule type" value="Genomic_DNA"/>
</dbReference>
<feature type="signal peptide" evidence="1">
    <location>
        <begin position="1"/>
        <end position="25"/>
    </location>
</feature>
<comment type="caution">
    <text evidence="2">The sequence shown here is derived from an EMBL/GenBank/DDBJ whole genome shotgun (WGS) entry which is preliminary data.</text>
</comment>
<evidence type="ECO:0000256" key="1">
    <source>
        <dbReference type="SAM" id="SignalP"/>
    </source>
</evidence>
<keyword evidence="3" id="KW-1185">Reference proteome</keyword>
<gene>
    <name evidence="2" type="ORF">AVEN_132091_1</name>
</gene>
<accession>A0A4Y2F9H2</accession>
<reference evidence="2 3" key="1">
    <citation type="journal article" date="2019" name="Sci. Rep.">
        <title>Orb-weaving spider Araneus ventricosus genome elucidates the spidroin gene catalogue.</title>
        <authorList>
            <person name="Kono N."/>
            <person name="Nakamura H."/>
            <person name="Ohtoshi R."/>
            <person name="Moran D.A.P."/>
            <person name="Shinohara A."/>
            <person name="Yoshida Y."/>
            <person name="Fujiwara M."/>
            <person name="Mori M."/>
            <person name="Tomita M."/>
            <person name="Arakawa K."/>
        </authorList>
    </citation>
    <scope>NUCLEOTIDE SEQUENCE [LARGE SCALE GENOMIC DNA]</scope>
</reference>
<evidence type="ECO:0000313" key="3">
    <source>
        <dbReference type="Proteomes" id="UP000499080"/>
    </source>
</evidence>
<organism evidence="2 3">
    <name type="scientific">Araneus ventricosus</name>
    <name type="common">Orbweaver spider</name>
    <name type="synonym">Epeira ventricosa</name>
    <dbReference type="NCBI Taxonomy" id="182803"/>
    <lineage>
        <taxon>Eukaryota</taxon>
        <taxon>Metazoa</taxon>
        <taxon>Ecdysozoa</taxon>
        <taxon>Arthropoda</taxon>
        <taxon>Chelicerata</taxon>
        <taxon>Arachnida</taxon>
        <taxon>Araneae</taxon>
        <taxon>Araneomorphae</taxon>
        <taxon>Entelegynae</taxon>
        <taxon>Araneoidea</taxon>
        <taxon>Araneidae</taxon>
        <taxon>Araneus</taxon>
    </lineage>
</organism>
<keyword evidence="1" id="KW-0732">Signal</keyword>
<sequence>MPRPPISSLQGMLVVLLSYLRSGYTTRNLSQHPLPVDPAKVFAGKDEHEIFKMPLLERHTVCLNCGQRNTGVRGEGQGEISKKEGTIEIRSAFGGIEEPPLKTFKLKINDNEHAETLVTCAVSEKFITDLLVSKGAYETLRERTELQSPTVEKGKVYGKVGDGCEGSNPLGRGAGEREVEHVLSWKGEVKEK</sequence>